<gene>
    <name evidence="2" type="ORF">AXG93_731s1000</name>
</gene>
<feature type="region of interest" description="Disordered" evidence="1">
    <location>
        <begin position="214"/>
        <end position="285"/>
    </location>
</feature>
<feature type="compositionally biased region" description="Polar residues" evidence="1">
    <location>
        <begin position="451"/>
        <end position="469"/>
    </location>
</feature>
<dbReference type="EMBL" id="LVLJ01003151">
    <property type="protein sequence ID" value="OAE22557.1"/>
    <property type="molecule type" value="Genomic_DNA"/>
</dbReference>
<evidence type="ECO:0000313" key="2">
    <source>
        <dbReference type="EMBL" id="OAE22557.1"/>
    </source>
</evidence>
<evidence type="ECO:0000313" key="3">
    <source>
        <dbReference type="Proteomes" id="UP000077202"/>
    </source>
</evidence>
<dbReference type="PANTHER" id="PTHR26312:SF132">
    <property type="entry name" value="OS01G0855200 PROTEIN"/>
    <property type="match status" value="1"/>
</dbReference>
<dbReference type="AlphaFoldDB" id="A0A176VPI1"/>
<feature type="region of interest" description="Disordered" evidence="1">
    <location>
        <begin position="59"/>
        <end position="91"/>
    </location>
</feature>
<protein>
    <submittedName>
        <fullName evidence="2">Uncharacterized protein</fullName>
    </submittedName>
</protein>
<reference evidence="2" key="1">
    <citation type="submission" date="2016-03" db="EMBL/GenBank/DDBJ databases">
        <title>Mechanisms controlling the formation of the plant cell surface in tip-growing cells are functionally conserved among land plants.</title>
        <authorList>
            <person name="Honkanen S."/>
            <person name="Jones V.A."/>
            <person name="Morieri G."/>
            <person name="Champion C."/>
            <person name="Hetherington A.J."/>
            <person name="Kelly S."/>
            <person name="Saint-Marcoux D."/>
            <person name="Proust H."/>
            <person name="Prescott H."/>
            <person name="Dolan L."/>
        </authorList>
    </citation>
    <scope>NUCLEOTIDE SEQUENCE [LARGE SCALE GENOMIC DNA]</scope>
    <source>
        <tissue evidence="2">Whole gametophyte</tissue>
    </source>
</reference>
<keyword evidence="3" id="KW-1185">Reference proteome</keyword>
<accession>A0A176VPI1</accession>
<organism evidence="2 3">
    <name type="scientific">Marchantia polymorpha subsp. ruderalis</name>
    <dbReference type="NCBI Taxonomy" id="1480154"/>
    <lineage>
        <taxon>Eukaryota</taxon>
        <taxon>Viridiplantae</taxon>
        <taxon>Streptophyta</taxon>
        <taxon>Embryophyta</taxon>
        <taxon>Marchantiophyta</taxon>
        <taxon>Marchantiopsida</taxon>
        <taxon>Marchantiidae</taxon>
        <taxon>Marchantiales</taxon>
        <taxon>Marchantiaceae</taxon>
        <taxon>Marchantia</taxon>
    </lineage>
</organism>
<feature type="compositionally biased region" description="Low complexity" evidence="1">
    <location>
        <begin position="79"/>
        <end position="89"/>
    </location>
</feature>
<feature type="region of interest" description="Disordered" evidence="1">
    <location>
        <begin position="451"/>
        <end position="474"/>
    </location>
</feature>
<dbReference type="SUPFAM" id="SSF48452">
    <property type="entry name" value="TPR-like"/>
    <property type="match status" value="1"/>
</dbReference>
<comment type="caution">
    <text evidence="2">The sequence shown here is derived from an EMBL/GenBank/DDBJ whole genome shotgun (WGS) entry which is preliminary data.</text>
</comment>
<name>A0A176VPI1_MARPO</name>
<sequence>MALDSLPARWHSRSVFSSRPFGSLCPGSDGLLDGSRNLLNRRKSESLESPRCARRLVRASIDAGGSLPTGPSLRTERGPSSFTSSPSSFGCHRSFNEQQQSAPRVLQRWKSDGAMVMRRALRFEEFGGDESWRRHTSESSIPDVSHDGFETFDSDVVSSSAARESGVFAKIDTGMRFDSHFGIGDSDHHDRTPCSVEASAVDVTAPSFVRDRSFAERSHLPPRGLKSSVQTKAGEAVSSCTTRPESLKRRMSRSMSFDKAQGKGGLDRPETTVASSASTPLGPAPQGLGFSPEYVAIPDSLRKLKKRNRNVLATAGETACCSIKKAFDSMVFMIRALQNCAFEMRQVFVSTNDVESILSMVQREMQSSFVWLFQQVFSCTPTLMVSVMILLANFTVFSLGNNVAIGAVLEPPTPLVTILQRRVECEGTLMGVDGKSLFSFIRVDTTSDIANSRSSSAPTISPDSEPTSCRGSFGSGGFGGRSIVVAGGEEGDHFSRFNSRRNAMFSEKVSETKDVQRASGQRSVLRPGSGASVFSPKFEDIIDETTSGGGVSIEEGVKVEELGASEELSYQSLLEQTARELELKAGESHQHVLLDQETLRRLVAPVVARMESDNYTCFDRTDLEYQHAIREEPTNTMLMVNYAQFLFAVRRDNRGAEHFFSKALKLDKEDGDIWARWAIFLWLGRDDRPAADEAYRAAIALDPCNPYHAGSYAHFLWHSDDDEPNVLLMG</sequence>
<dbReference type="Proteomes" id="UP000077202">
    <property type="component" value="Unassembled WGS sequence"/>
</dbReference>
<dbReference type="InterPro" id="IPR011990">
    <property type="entry name" value="TPR-like_helical_dom_sf"/>
</dbReference>
<dbReference type="PANTHER" id="PTHR26312">
    <property type="entry name" value="TETRATRICOPEPTIDE REPEAT PROTEIN 5"/>
    <property type="match status" value="1"/>
</dbReference>
<proteinExistence type="predicted"/>
<evidence type="ECO:0000256" key="1">
    <source>
        <dbReference type="SAM" id="MobiDB-lite"/>
    </source>
</evidence>
<dbReference type="Gene3D" id="1.25.40.10">
    <property type="entry name" value="Tetratricopeptide repeat domain"/>
    <property type="match status" value="1"/>
</dbReference>